<proteinExistence type="inferred from homology"/>
<keyword evidence="2 3" id="KW-0808">Transferase</keyword>
<comment type="similarity">
    <text evidence="1 3">Belongs to the citrate synthase family.</text>
</comment>
<sequence>MNIFAKSLLSKSQSGQRMFASVVRNKLEAKIVEQQKVFSAFKKEHGNTKIGEITVGSVCGGMRGMAGILYETSKLHPIQGINYREKDLYEIKEQAPRAEGGREPLPEGVLWLLLTGEFPNEQELKEFQSELYQRGHLSKDEERLIQAFPKDMHPMTQFSMGVMACQPNSKYAKAYRDGVHKSKYWETTLEDALDVCAKVPRIAGLVFNNSYGHGKPMPDQDPSLDYSANYARYLGIEDKNFSELMRLYLVLHAYIYFIFINFISDHEGGNVSAHATHLVGSTLADPYLSFAAGMNGLAGPLHGLANQECLRFLLDFQTKYGTKWTEHDIRDYVRDTLASGKVVPGYGHAVLRQTDPRFMCELEFANHYIHDDNLVNLVKACYRVIPDALAQTGKVSNPWPNVDAGSGALLMHYGLNQFDYYTVLFGVSRALGVMSAQVWSRALGLPIERPNSLTLNHLMKKVKNEL</sequence>
<name>A0A078AB66_STYLE</name>
<dbReference type="PANTHER" id="PTHR11739">
    <property type="entry name" value="CITRATE SYNTHASE"/>
    <property type="match status" value="1"/>
</dbReference>
<dbReference type="Gene3D" id="1.10.230.10">
    <property type="entry name" value="Cytochrome P450-Terp, domain 2"/>
    <property type="match status" value="1"/>
</dbReference>
<dbReference type="InterPro" id="IPR016142">
    <property type="entry name" value="Citrate_synth-like_lrg_a-sub"/>
</dbReference>
<dbReference type="SUPFAM" id="SSF48256">
    <property type="entry name" value="Citrate synthase"/>
    <property type="match status" value="1"/>
</dbReference>
<gene>
    <name evidence="4" type="primary">Contig9452.g10114</name>
    <name evidence="4" type="ORF">STYLEM_8382</name>
</gene>
<dbReference type="OrthoDB" id="8017587at2759"/>
<dbReference type="FunCoup" id="A0A078AB66">
    <property type="interactions" value="270"/>
</dbReference>
<evidence type="ECO:0000313" key="4">
    <source>
        <dbReference type="EMBL" id="CDW79394.1"/>
    </source>
</evidence>
<keyword evidence="5" id="KW-1185">Reference proteome</keyword>
<dbReference type="AlphaFoldDB" id="A0A078AB66"/>
<dbReference type="InterPro" id="IPR016143">
    <property type="entry name" value="Citrate_synth-like_sm_a-sub"/>
</dbReference>
<evidence type="ECO:0000256" key="1">
    <source>
        <dbReference type="ARBA" id="ARBA00010566"/>
    </source>
</evidence>
<dbReference type="InterPro" id="IPR019810">
    <property type="entry name" value="Citrate_synthase_AS"/>
</dbReference>
<dbReference type="NCBIfam" id="NF007128">
    <property type="entry name" value="PRK09569.1"/>
    <property type="match status" value="1"/>
</dbReference>
<dbReference type="InterPro" id="IPR002020">
    <property type="entry name" value="Citrate_synthase"/>
</dbReference>
<dbReference type="GO" id="GO:0006099">
    <property type="term" value="P:tricarboxylic acid cycle"/>
    <property type="evidence" value="ECO:0007669"/>
    <property type="project" value="TreeGrafter"/>
</dbReference>
<dbReference type="PANTHER" id="PTHR11739:SF8">
    <property type="entry name" value="CITRATE SYNTHASE, MITOCHONDRIAL"/>
    <property type="match status" value="1"/>
</dbReference>
<dbReference type="Pfam" id="PF00285">
    <property type="entry name" value="Citrate_synt"/>
    <property type="match status" value="1"/>
</dbReference>
<reference evidence="4 5" key="1">
    <citation type="submission" date="2014-06" db="EMBL/GenBank/DDBJ databases">
        <authorList>
            <person name="Swart Estienne"/>
        </authorList>
    </citation>
    <scope>NUCLEOTIDE SEQUENCE [LARGE SCALE GENOMIC DNA]</scope>
    <source>
        <strain evidence="4 5">130c</strain>
    </source>
</reference>
<accession>A0A078AB66</accession>
<dbReference type="GO" id="GO:0005759">
    <property type="term" value="C:mitochondrial matrix"/>
    <property type="evidence" value="ECO:0007669"/>
    <property type="project" value="TreeGrafter"/>
</dbReference>
<dbReference type="GO" id="GO:0005975">
    <property type="term" value="P:carbohydrate metabolic process"/>
    <property type="evidence" value="ECO:0007669"/>
    <property type="project" value="TreeGrafter"/>
</dbReference>
<dbReference type="Gene3D" id="1.10.580.10">
    <property type="entry name" value="Citrate Synthase, domain 1"/>
    <property type="match status" value="1"/>
</dbReference>
<dbReference type="EMBL" id="CCKQ01007954">
    <property type="protein sequence ID" value="CDW79394.1"/>
    <property type="molecule type" value="Genomic_DNA"/>
</dbReference>
<organism evidence="4 5">
    <name type="scientific">Stylonychia lemnae</name>
    <name type="common">Ciliate</name>
    <dbReference type="NCBI Taxonomy" id="5949"/>
    <lineage>
        <taxon>Eukaryota</taxon>
        <taxon>Sar</taxon>
        <taxon>Alveolata</taxon>
        <taxon>Ciliophora</taxon>
        <taxon>Intramacronucleata</taxon>
        <taxon>Spirotrichea</taxon>
        <taxon>Stichotrichia</taxon>
        <taxon>Sporadotrichida</taxon>
        <taxon>Oxytrichidae</taxon>
        <taxon>Stylonychinae</taxon>
        <taxon>Stylonychia</taxon>
    </lineage>
</organism>
<evidence type="ECO:0000256" key="2">
    <source>
        <dbReference type="ARBA" id="ARBA00022679"/>
    </source>
</evidence>
<evidence type="ECO:0000256" key="3">
    <source>
        <dbReference type="RuleBase" id="RU000441"/>
    </source>
</evidence>
<dbReference type="Proteomes" id="UP000039865">
    <property type="component" value="Unassembled WGS sequence"/>
</dbReference>
<evidence type="ECO:0000313" key="5">
    <source>
        <dbReference type="Proteomes" id="UP000039865"/>
    </source>
</evidence>
<dbReference type="GO" id="GO:0046912">
    <property type="term" value="F:acyltransferase activity, acyl groups converted into alkyl on transfer"/>
    <property type="evidence" value="ECO:0007669"/>
    <property type="project" value="InterPro"/>
</dbReference>
<dbReference type="PROSITE" id="PS00480">
    <property type="entry name" value="CITRATE_SYNTHASE"/>
    <property type="match status" value="1"/>
</dbReference>
<dbReference type="InParanoid" id="A0A078AB66"/>
<dbReference type="OMA" id="VLEWLFK"/>
<protein>
    <recommendedName>
        <fullName evidence="3">Citrate synthase</fullName>
    </recommendedName>
</protein>
<dbReference type="InterPro" id="IPR036969">
    <property type="entry name" value="Citrate_synthase_sf"/>
</dbReference>
<dbReference type="PRINTS" id="PR00143">
    <property type="entry name" value="CITRTSNTHASE"/>
</dbReference>